<dbReference type="PROSITE" id="PS51257">
    <property type="entry name" value="PROKAR_LIPOPROTEIN"/>
    <property type="match status" value="1"/>
</dbReference>
<feature type="signal peptide" evidence="1">
    <location>
        <begin position="1"/>
        <end position="20"/>
    </location>
</feature>
<feature type="chain" id="PRO_5046372692" description="Lipoprotein" evidence="1">
    <location>
        <begin position="21"/>
        <end position="113"/>
    </location>
</feature>
<name>A0ABM7X9S4_9BACT</name>
<sequence>MNRITVLSVLLVVATGCVTAQEVAAPLPKRAAASEPCPAHLRCEAAPPRALPTAAQVLEQEQRARDGARHALPCPGDLPVIEGSCWHESPDGRWRIGTCEAGKPAGTLFVDEK</sequence>
<organism evidence="2 3">
    <name type="scientific">Anaeromyxobacter paludicola</name>
    <dbReference type="NCBI Taxonomy" id="2918171"/>
    <lineage>
        <taxon>Bacteria</taxon>
        <taxon>Pseudomonadati</taxon>
        <taxon>Myxococcota</taxon>
        <taxon>Myxococcia</taxon>
        <taxon>Myxococcales</taxon>
        <taxon>Cystobacterineae</taxon>
        <taxon>Anaeromyxobacteraceae</taxon>
        <taxon>Anaeromyxobacter</taxon>
    </lineage>
</organism>
<evidence type="ECO:0000313" key="2">
    <source>
        <dbReference type="EMBL" id="BDG08597.1"/>
    </source>
</evidence>
<dbReference type="Proteomes" id="UP001162734">
    <property type="component" value="Chromosome"/>
</dbReference>
<evidence type="ECO:0000313" key="3">
    <source>
        <dbReference type="Proteomes" id="UP001162734"/>
    </source>
</evidence>
<proteinExistence type="predicted"/>
<evidence type="ECO:0008006" key="4">
    <source>
        <dbReference type="Google" id="ProtNLM"/>
    </source>
</evidence>
<dbReference type="RefSeq" id="WP_248345775.1">
    <property type="nucleotide sequence ID" value="NZ_AP025592.1"/>
</dbReference>
<dbReference type="EMBL" id="AP025592">
    <property type="protein sequence ID" value="BDG08597.1"/>
    <property type="molecule type" value="Genomic_DNA"/>
</dbReference>
<reference evidence="3" key="1">
    <citation type="journal article" date="2022" name="Int. J. Syst. Evol. Microbiol.">
        <title>Anaeromyxobacter oryzae sp. nov., Anaeromyxobacter diazotrophicus sp. nov. and Anaeromyxobacter paludicola sp. nov., isolated from paddy soils.</title>
        <authorList>
            <person name="Itoh H."/>
            <person name="Xu Z."/>
            <person name="Mise K."/>
            <person name="Masuda Y."/>
            <person name="Ushijima N."/>
            <person name="Hayakawa C."/>
            <person name="Shiratori Y."/>
            <person name="Senoo K."/>
        </authorList>
    </citation>
    <scope>NUCLEOTIDE SEQUENCE [LARGE SCALE GENOMIC DNA]</scope>
    <source>
        <strain evidence="3">Red630</strain>
    </source>
</reference>
<keyword evidence="1" id="KW-0732">Signal</keyword>
<protein>
    <recommendedName>
        <fullName evidence="4">Lipoprotein</fullName>
    </recommendedName>
</protein>
<gene>
    <name evidence="2" type="ORF">AMPC_17100</name>
</gene>
<accession>A0ABM7X9S4</accession>
<evidence type="ECO:0000256" key="1">
    <source>
        <dbReference type="SAM" id="SignalP"/>
    </source>
</evidence>
<keyword evidence="3" id="KW-1185">Reference proteome</keyword>